<accession>A0A8D8ZCW3</accession>
<evidence type="ECO:0000313" key="2">
    <source>
        <dbReference type="EMBL" id="CAG6745037.1"/>
    </source>
</evidence>
<feature type="region of interest" description="Disordered" evidence="1">
    <location>
        <begin position="73"/>
        <end position="110"/>
    </location>
</feature>
<sequence>MGSSTSLGVCSRSPQVKCKVLVFSYCFRQSVRTRKDLPQKPIVKLSNMNMGLYIMECAEYLVDIVDYNRGNLVDNPGNSMRTDPQAPPTGGEMCGLGYLEDGATRPGQGE</sequence>
<evidence type="ECO:0000256" key="1">
    <source>
        <dbReference type="SAM" id="MobiDB-lite"/>
    </source>
</evidence>
<dbReference type="AlphaFoldDB" id="A0A8D8ZCW3"/>
<proteinExistence type="predicted"/>
<reference evidence="2" key="1">
    <citation type="submission" date="2021-05" db="EMBL/GenBank/DDBJ databases">
        <authorList>
            <person name="Alioto T."/>
            <person name="Alioto T."/>
            <person name="Gomez Garrido J."/>
        </authorList>
    </citation>
    <scope>NUCLEOTIDE SEQUENCE</scope>
</reference>
<name>A0A8D8ZCW3_9HEMI</name>
<dbReference type="EMBL" id="HBUF01482279">
    <property type="protein sequence ID" value="CAG6745037.1"/>
    <property type="molecule type" value="Transcribed_RNA"/>
</dbReference>
<organism evidence="2">
    <name type="scientific">Cacopsylla melanoneura</name>
    <dbReference type="NCBI Taxonomy" id="428564"/>
    <lineage>
        <taxon>Eukaryota</taxon>
        <taxon>Metazoa</taxon>
        <taxon>Ecdysozoa</taxon>
        <taxon>Arthropoda</taxon>
        <taxon>Hexapoda</taxon>
        <taxon>Insecta</taxon>
        <taxon>Pterygota</taxon>
        <taxon>Neoptera</taxon>
        <taxon>Paraneoptera</taxon>
        <taxon>Hemiptera</taxon>
        <taxon>Sternorrhyncha</taxon>
        <taxon>Psylloidea</taxon>
        <taxon>Psyllidae</taxon>
        <taxon>Psyllinae</taxon>
        <taxon>Cacopsylla</taxon>
    </lineage>
</organism>
<protein>
    <submittedName>
        <fullName evidence="2">Uncharacterized protein</fullName>
    </submittedName>
</protein>